<accession>A0A378IWQ3</accession>
<dbReference type="InterPro" id="IPR039418">
    <property type="entry name" value="LexA-like"/>
</dbReference>
<dbReference type="InterPro" id="IPR036286">
    <property type="entry name" value="LexA/Signal_pep-like_sf"/>
</dbReference>
<dbReference type="AlphaFoldDB" id="A0A378IWQ3"/>
<dbReference type="Pfam" id="PF00717">
    <property type="entry name" value="Peptidase_S24"/>
    <property type="match status" value="1"/>
</dbReference>
<dbReference type="SMART" id="SM00530">
    <property type="entry name" value="HTH_XRE"/>
    <property type="match status" value="1"/>
</dbReference>
<dbReference type="Gene3D" id="2.10.109.10">
    <property type="entry name" value="Umud Fragment, subunit A"/>
    <property type="match status" value="1"/>
</dbReference>
<dbReference type="EMBL" id="UGNY01000001">
    <property type="protein sequence ID" value="STX39352.1"/>
    <property type="molecule type" value="Genomic_DNA"/>
</dbReference>
<dbReference type="Gene3D" id="1.10.260.40">
    <property type="entry name" value="lambda repressor-like DNA-binding domains"/>
    <property type="match status" value="1"/>
</dbReference>
<sequence>MAENTTISNNLRHLLTLHGELSLSELARQTEIPQPTLHHLLNGTTKKPRRVVLERLANFFSVSIPQLTGLLPLDQGIPDSIKKSLNIATIPVISWAMVCHWPQIERTSAKQIILDKEAGEHSFALLMESNNMEPLFPENSILIFDPDKKPRDRDFVLIQKDNSLIFNRLFIEKSELYIKQDQADGNMKLIKIKEKTDKVIGTLIEVRLQFQ</sequence>
<gene>
    <name evidence="2" type="ORF">NCTC11978_02547</name>
</gene>
<organism evidence="2 3">
    <name type="scientific">Legionella feeleii</name>
    <dbReference type="NCBI Taxonomy" id="453"/>
    <lineage>
        <taxon>Bacteria</taxon>
        <taxon>Pseudomonadati</taxon>
        <taxon>Pseudomonadota</taxon>
        <taxon>Gammaproteobacteria</taxon>
        <taxon>Legionellales</taxon>
        <taxon>Legionellaceae</taxon>
        <taxon>Legionella</taxon>
    </lineage>
</organism>
<dbReference type="InterPro" id="IPR015927">
    <property type="entry name" value="Peptidase_S24_S26A/B/C"/>
</dbReference>
<dbReference type="Proteomes" id="UP000254033">
    <property type="component" value="Unassembled WGS sequence"/>
</dbReference>
<dbReference type="InterPro" id="IPR010982">
    <property type="entry name" value="Lambda_DNA-bd_dom_sf"/>
</dbReference>
<evidence type="ECO:0000259" key="1">
    <source>
        <dbReference type="PROSITE" id="PS50943"/>
    </source>
</evidence>
<proteinExistence type="predicted"/>
<dbReference type="InterPro" id="IPR001387">
    <property type="entry name" value="Cro/C1-type_HTH"/>
</dbReference>
<dbReference type="GO" id="GO:0003677">
    <property type="term" value="F:DNA binding"/>
    <property type="evidence" value="ECO:0007669"/>
    <property type="project" value="InterPro"/>
</dbReference>
<evidence type="ECO:0000313" key="2">
    <source>
        <dbReference type="EMBL" id="STX39352.1"/>
    </source>
</evidence>
<dbReference type="CDD" id="cd00093">
    <property type="entry name" value="HTH_XRE"/>
    <property type="match status" value="1"/>
</dbReference>
<dbReference type="PROSITE" id="PS50943">
    <property type="entry name" value="HTH_CROC1"/>
    <property type="match status" value="1"/>
</dbReference>
<dbReference type="RefSeq" id="WP_115175858.1">
    <property type="nucleotide sequence ID" value="NZ_UGNY01000001.1"/>
</dbReference>
<evidence type="ECO:0000313" key="3">
    <source>
        <dbReference type="Proteomes" id="UP000254033"/>
    </source>
</evidence>
<dbReference type="SUPFAM" id="SSF51306">
    <property type="entry name" value="LexA/Signal peptidase"/>
    <property type="match status" value="1"/>
</dbReference>
<dbReference type="CDD" id="cd06529">
    <property type="entry name" value="S24_LexA-like"/>
    <property type="match status" value="1"/>
</dbReference>
<dbReference type="SUPFAM" id="SSF47413">
    <property type="entry name" value="lambda repressor-like DNA-binding domains"/>
    <property type="match status" value="1"/>
</dbReference>
<reference evidence="2 3" key="1">
    <citation type="submission" date="2018-06" db="EMBL/GenBank/DDBJ databases">
        <authorList>
            <consortium name="Pathogen Informatics"/>
            <person name="Doyle S."/>
        </authorList>
    </citation>
    <scope>NUCLEOTIDE SEQUENCE [LARGE SCALE GENOMIC DNA]</scope>
    <source>
        <strain evidence="2 3">NCTC11978</strain>
    </source>
</reference>
<name>A0A378IWQ3_9GAMM</name>
<feature type="domain" description="HTH cro/C1-type" evidence="1">
    <location>
        <begin position="21"/>
        <end position="67"/>
    </location>
</feature>
<dbReference type="Pfam" id="PF13443">
    <property type="entry name" value="HTH_26"/>
    <property type="match status" value="1"/>
</dbReference>
<protein>
    <submittedName>
        <fullName evidence="2">HTH-type transcriptional regulator</fullName>
    </submittedName>
</protein>